<accession>A0A2T1LSB8</accession>
<keyword evidence="3" id="KW-1185">Reference proteome</keyword>
<feature type="domain" description="Peptidase C39" evidence="1">
    <location>
        <begin position="10"/>
        <end position="141"/>
    </location>
</feature>
<proteinExistence type="predicted"/>
<name>A0A2T1LSB8_9CHRO</name>
<dbReference type="GO" id="GO:0005524">
    <property type="term" value="F:ATP binding"/>
    <property type="evidence" value="ECO:0007669"/>
    <property type="project" value="InterPro"/>
</dbReference>
<sequence>MTSKLHFYRQETPFSCVPACLRMVLSEQGFTLSEAELRNLCDCTPLGTEALKAVDAVRQLGFTKSAKLTLNLQELISLVDLGFFPIVFVNLLPIDGIRGGHAIIVVGVESNQVSVYDPLQGERIIDRSTFETAWAMMHNLTILIKK</sequence>
<reference evidence="2 3" key="1">
    <citation type="submission" date="2018-03" db="EMBL/GenBank/DDBJ databases">
        <title>The ancient ancestry and fast evolution of plastids.</title>
        <authorList>
            <person name="Moore K.R."/>
            <person name="Magnabosco C."/>
            <person name="Momper L."/>
            <person name="Gold D.A."/>
            <person name="Bosak T."/>
            <person name="Fournier G.P."/>
        </authorList>
    </citation>
    <scope>NUCLEOTIDE SEQUENCE [LARGE SCALE GENOMIC DNA]</scope>
    <source>
        <strain evidence="2 3">CCALA 016</strain>
    </source>
</reference>
<dbReference type="GO" id="GO:0006508">
    <property type="term" value="P:proteolysis"/>
    <property type="evidence" value="ECO:0007669"/>
    <property type="project" value="InterPro"/>
</dbReference>
<evidence type="ECO:0000259" key="1">
    <source>
        <dbReference type="PROSITE" id="PS50990"/>
    </source>
</evidence>
<gene>
    <name evidence="2" type="ORF">C7H19_21215</name>
</gene>
<dbReference type="EMBL" id="PXOH01000036">
    <property type="protein sequence ID" value="PSF32652.1"/>
    <property type="molecule type" value="Genomic_DNA"/>
</dbReference>
<dbReference type="OrthoDB" id="581326at2"/>
<dbReference type="InterPro" id="IPR005074">
    <property type="entry name" value="Peptidase_C39"/>
</dbReference>
<protein>
    <recommendedName>
        <fullName evidence="1">Peptidase C39 domain-containing protein</fullName>
    </recommendedName>
</protein>
<dbReference type="PROSITE" id="PS50990">
    <property type="entry name" value="PEPTIDASE_C39"/>
    <property type="match status" value="1"/>
</dbReference>
<dbReference type="RefSeq" id="WP_106458917.1">
    <property type="nucleotide sequence ID" value="NZ_PXOH01000036.1"/>
</dbReference>
<dbReference type="GO" id="GO:0008233">
    <property type="term" value="F:peptidase activity"/>
    <property type="evidence" value="ECO:0007669"/>
    <property type="project" value="InterPro"/>
</dbReference>
<reference evidence="2 3" key="2">
    <citation type="submission" date="2018-03" db="EMBL/GenBank/DDBJ databases">
        <authorList>
            <person name="Keele B.F."/>
        </authorList>
    </citation>
    <scope>NUCLEOTIDE SEQUENCE [LARGE SCALE GENOMIC DNA]</scope>
    <source>
        <strain evidence="2 3">CCALA 016</strain>
    </source>
</reference>
<dbReference type="AlphaFoldDB" id="A0A2T1LSB8"/>
<dbReference type="Pfam" id="PF03412">
    <property type="entry name" value="Peptidase_C39"/>
    <property type="match status" value="1"/>
</dbReference>
<dbReference type="Gene3D" id="3.90.70.10">
    <property type="entry name" value="Cysteine proteinases"/>
    <property type="match status" value="1"/>
</dbReference>
<dbReference type="GO" id="GO:0016020">
    <property type="term" value="C:membrane"/>
    <property type="evidence" value="ECO:0007669"/>
    <property type="project" value="InterPro"/>
</dbReference>
<comment type="caution">
    <text evidence="2">The sequence shown here is derived from an EMBL/GenBank/DDBJ whole genome shotgun (WGS) entry which is preliminary data.</text>
</comment>
<evidence type="ECO:0000313" key="3">
    <source>
        <dbReference type="Proteomes" id="UP000239001"/>
    </source>
</evidence>
<evidence type="ECO:0000313" key="2">
    <source>
        <dbReference type="EMBL" id="PSF32652.1"/>
    </source>
</evidence>
<dbReference type="Proteomes" id="UP000239001">
    <property type="component" value="Unassembled WGS sequence"/>
</dbReference>
<organism evidence="2 3">
    <name type="scientific">Aphanothece hegewaldii CCALA 016</name>
    <dbReference type="NCBI Taxonomy" id="2107694"/>
    <lineage>
        <taxon>Bacteria</taxon>
        <taxon>Bacillati</taxon>
        <taxon>Cyanobacteriota</taxon>
        <taxon>Cyanophyceae</taxon>
        <taxon>Oscillatoriophycideae</taxon>
        <taxon>Chroococcales</taxon>
        <taxon>Aphanothecaceae</taxon>
        <taxon>Aphanothece</taxon>
    </lineage>
</organism>